<dbReference type="PROSITE" id="PS51257">
    <property type="entry name" value="PROKAR_LIPOPROTEIN"/>
    <property type="match status" value="1"/>
</dbReference>
<reference evidence="2" key="1">
    <citation type="journal article" date="2019" name="Int. J. Syst. Evol. Microbiol.">
        <title>The Global Catalogue of Microorganisms (GCM) 10K type strain sequencing project: providing services to taxonomists for standard genome sequencing and annotation.</title>
        <authorList>
            <consortium name="The Broad Institute Genomics Platform"/>
            <consortium name="The Broad Institute Genome Sequencing Center for Infectious Disease"/>
            <person name="Wu L."/>
            <person name="Ma J."/>
        </authorList>
    </citation>
    <scope>NUCLEOTIDE SEQUENCE [LARGE SCALE GENOMIC DNA]</scope>
    <source>
        <strain evidence="2">NBRC 111756</strain>
    </source>
</reference>
<dbReference type="EMBL" id="JBHSWE010000001">
    <property type="protein sequence ID" value="MFC6669297.1"/>
    <property type="molecule type" value="Genomic_DNA"/>
</dbReference>
<dbReference type="Pfam" id="PF20487">
    <property type="entry name" value="DUF6726"/>
    <property type="match status" value="1"/>
</dbReference>
<accession>A0ABW1ZVU4</accession>
<dbReference type="InterPro" id="IPR046613">
    <property type="entry name" value="DUF6726"/>
</dbReference>
<name>A0ABW1ZVU4_9GAMM</name>
<dbReference type="Proteomes" id="UP001596422">
    <property type="component" value="Unassembled WGS sequence"/>
</dbReference>
<proteinExistence type="predicted"/>
<evidence type="ECO:0000313" key="1">
    <source>
        <dbReference type="EMBL" id="MFC6669297.1"/>
    </source>
</evidence>
<evidence type="ECO:0000313" key="2">
    <source>
        <dbReference type="Proteomes" id="UP001596422"/>
    </source>
</evidence>
<organism evidence="1 2">
    <name type="scientific">Marinobacterium aestuariivivens</name>
    <dbReference type="NCBI Taxonomy" id="1698799"/>
    <lineage>
        <taxon>Bacteria</taxon>
        <taxon>Pseudomonadati</taxon>
        <taxon>Pseudomonadota</taxon>
        <taxon>Gammaproteobacteria</taxon>
        <taxon>Oceanospirillales</taxon>
        <taxon>Oceanospirillaceae</taxon>
        <taxon>Marinobacterium</taxon>
    </lineage>
</organism>
<keyword evidence="2" id="KW-1185">Reference proteome</keyword>
<sequence length="67" mass="6937">MRFKAIPVLKLTIILSLLPLLSGCVLTKVVTVPMRIGGAVISVVPGIGNDVDAVIDTAADTIDLVPI</sequence>
<comment type="caution">
    <text evidence="1">The sequence shown here is derived from an EMBL/GenBank/DDBJ whole genome shotgun (WGS) entry which is preliminary data.</text>
</comment>
<dbReference type="RefSeq" id="WP_379907866.1">
    <property type="nucleotide sequence ID" value="NZ_JBHSWE010000001.1"/>
</dbReference>
<protein>
    <submittedName>
        <fullName evidence="1">DUF6726 family protein</fullName>
    </submittedName>
</protein>
<gene>
    <name evidence="1" type="ORF">ACFQDL_03685</name>
</gene>